<gene>
    <name evidence="6" type="ORF">SAMN02745674_01998</name>
</gene>
<proteinExistence type="predicted"/>
<evidence type="ECO:0000259" key="5">
    <source>
        <dbReference type="PROSITE" id="PS51387"/>
    </source>
</evidence>
<dbReference type="OrthoDB" id="9811557at2"/>
<dbReference type="Gene3D" id="3.30.70.2740">
    <property type="match status" value="1"/>
</dbReference>
<dbReference type="GO" id="GO:0051536">
    <property type="term" value="F:iron-sulfur cluster binding"/>
    <property type="evidence" value="ECO:0007669"/>
    <property type="project" value="InterPro"/>
</dbReference>
<dbReference type="Pfam" id="PF02754">
    <property type="entry name" value="CCG"/>
    <property type="match status" value="2"/>
</dbReference>
<dbReference type="InterPro" id="IPR016164">
    <property type="entry name" value="FAD-linked_Oxase-like_C"/>
</dbReference>
<keyword evidence="2" id="KW-0285">Flavoprotein</keyword>
<keyword evidence="4" id="KW-0560">Oxidoreductase</keyword>
<dbReference type="GO" id="GO:0004458">
    <property type="term" value="F:D-lactate dehydrogenase (cytochrome) activity"/>
    <property type="evidence" value="ECO:0007669"/>
    <property type="project" value="TreeGrafter"/>
</dbReference>
<dbReference type="InterPro" id="IPR016167">
    <property type="entry name" value="FAD-bd_PCMH_sub1"/>
</dbReference>
<accession>A0A1T4R7K4</accession>
<comment type="cofactor">
    <cofactor evidence="1">
        <name>FAD</name>
        <dbReference type="ChEBI" id="CHEBI:57692"/>
    </cofactor>
</comment>
<dbReference type="GO" id="GO:0008720">
    <property type="term" value="F:D-lactate dehydrogenase (NAD+) activity"/>
    <property type="evidence" value="ECO:0007669"/>
    <property type="project" value="TreeGrafter"/>
</dbReference>
<dbReference type="InterPro" id="IPR009051">
    <property type="entry name" value="Helical_ferredxn"/>
</dbReference>
<reference evidence="6 7" key="1">
    <citation type="submission" date="2017-02" db="EMBL/GenBank/DDBJ databases">
        <authorList>
            <person name="Peterson S.W."/>
        </authorList>
    </citation>
    <scope>NUCLEOTIDE SEQUENCE [LARGE SCALE GENOMIC DNA]</scope>
    <source>
        <strain evidence="6 7">DSM 21749</strain>
    </source>
</reference>
<dbReference type="PANTHER" id="PTHR11748">
    <property type="entry name" value="D-LACTATE DEHYDROGENASE"/>
    <property type="match status" value="1"/>
</dbReference>
<evidence type="ECO:0000256" key="4">
    <source>
        <dbReference type="ARBA" id="ARBA00023002"/>
    </source>
</evidence>
<sequence>MALASDTAHALARELRKRIDGEVRFDAGSRALYATDASNYRQVPIGVVVPRHLDDVVATVAACREFDAPVLSRGGGTSLAGQCCNTAVVLDYSKWCNRIVDIDAEAGTALVEPGCVLDQLRDATAEHGLTFGPDPSTHAHNTLGGMIGNNSCGVHSVTTGRTADNIVALEVLTYDGARFWVGGEDGDEVAEHAGTDGRKGEIYQGLQRLRERYADMVRERYPDIPRRVSGYNLDNLLPDHGVNVARALVGSEGTCVVVLQARLRLTPRPKCRTLVMLGYADVCNAAADVERVLRYEPYGLEGMDEALVAAMRKKNLHPGAIKRLPDGEGWLMAEFGGDDQEDANAAAQRLVDGIGDGGDGDESPSVELVEDPAEQARLWTVREAGLAATAHVPGEHETHPGFEDAAVPPERLGTYLREFRELLRQHDYHCALYGHFGDGCVHCRIDFEVETREGIEKWKRFLDEAADLVVRHGGSLSGEHGDGQARGYLLSKMYGDELVGAFREFKALWDPDGRMNPGKLFDSAVDEHLREGPGLNLPKVASAFDYPEDEHQFSGSSMRCVGVGACRNMTGDVMCPSYRATRDEQHSTRGRARLLHEMLRGETIQDGWRSEAVRDALHLCLACKGCKNDCPVNVDMATYKAEFMARHYQGRMRPRDAYSMGLIFWWSRIASHMPGLANAALHAPGLGRLAKKVGGIAVEREMPRFAKPTFKRWFAGRTPAAGGKPVVLWADTFGNYLTPGPLKAATDVLEAAGYRPIVLQKPLCCGRPLYAEGMLDLARAQLRDTMDALAPYIDQGLPVVGLEPSCVASFREELPRLFPSDGRAHYLADNAFILSEFLDRGDWCPPKLGRRALVHPHCNHHAVMDTDAERRVLERAGVDFAFSNAGCCGMAGSFGFAEDRYEVSLQIAEHELLPKLRQTPDETLLMANGFSCREQIRQLTGRHALDLAEVLQMAIAESESRH</sequence>
<dbReference type="InterPro" id="IPR036318">
    <property type="entry name" value="FAD-bd_PCMH-like_sf"/>
</dbReference>
<dbReference type="SUPFAM" id="SSF56176">
    <property type="entry name" value="FAD-binding/transporter-associated domain-like"/>
    <property type="match status" value="1"/>
</dbReference>
<keyword evidence="7" id="KW-1185">Reference proteome</keyword>
<evidence type="ECO:0000256" key="1">
    <source>
        <dbReference type="ARBA" id="ARBA00001974"/>
    </source>
</evidence>
<dbReference type="Gene3D" id="3.30.43.10">
    <property type="entry name" value="Uridine Diphospho-n-acetylenolpyruvylglucosamine Reductase, domain 2"/>
    <property type="match status" value="1"/>
</dbReference>
<keyword evidence="3" id="KW-0274">FAD</keyword>
<dbReference type="SUPFAM" id="SSF46548">
    <property type="entry name" value="alpha-helical ferredoxin"/>
    <property type="match status" value="1"/>
</dbReference>
<dbReference type="GO" id="GO:1903457">
    <property type="term" value="P:lactate catabolic process"/>
    <property type="evidence" value="ECO:0007669"/>
    <property type="project" value="TreeGrafter"/>
</dbReference>
<dbReference type="EMBL" id="FUXP01000007">
    <property type="protein sequence ID" value="SKA11668.1"/>
    <property type="molecule type" value="Genomic_DNA"/>
</dbReference>
<evidence type="ECO:0000256" key="3">
    <source>
        <dbReference type="ARBA" id="ARBA00022827"/>
    </source>
</evidence>
<dbReference type="Gene3D" id="1.10.1060.10">
    <property type="entry name" value="Alpha-helical ferredoxin"/>
    <property type="match status" value="1"/>
</dbReference>
<protein>
    <submittedName>
        <fullName evidence="6">FAD/FMN-containing dehydrogenase</fullName>
    </submittedName>
</protein>
<feature type="domain" description="FAD-binding PCMH-type" evidence="5">
    <location>
        <begin position="40"/>
        <end position="268"/>
    </location>
</feature>
<dbReference type="PROSITE" id="PS51387">
    <property type="entry name" value="FAD_PCMH"/>
    <property type="match status" value="1"/>
</dbReference>
<dbReference type="STRING" id="1122188.SAMN02745674_01998"/>
<evidence type="ECO:0000256" key="2">
    <source>
        <dbReference type="ARBA" id="ARBA00022630"/>
    </source>
</evidence>
<dbReference type="AlphaFoldDB" id="A0A1T4R7K4"/>
<dbReference type="GO" id="GO:0071949">
    <property type="term" value="F:FAD binding"/>
    <property type="evidence" value="ECO:0007669"/>
    <property type="project" value="InterPro"/>
</dbReference>
<dbReference type="PANTHER" id="PTHR11748:SF119">
    <property type="entry name" value="D-2-HYDROXYGLUTARATE DEHYDROGENASE"/>
    <property type="match status" value="1"/>
</dbReference>
<dbReference type="Pfam" id="PF01565">
    <property type="entry name" value="FAD_binding_4"/>
    <property type="match status" value="1"/>
</dbReference>
<dbReference type="Proteomes" id="UP000190061">
    <property type="component" value="Unassembled WGS sequence"/>
</dbReference>
<dbReference type="InterPro" id="IPR006094">
    <property type="entry name" value="Oxid_FAD_bind_N"/>
</dbReference>
<dbReference type="RefSeq" id="WP_078758568.1">
    <property type="nucleotide sequence ID" value="NZ_FUXP01000007.1"/>
</dbReference>
<dbReference type="InterPro" id="IPR016166">
    <property type="entry name" value="FAD-bd_PCMH"/>
</dbReference>
<dbReference type="InterPro" id="IPR004017">
    <property type="entry name" value="Cys_rich_dom"/>
</dbReference>
<dbReference type="Pfam" id="PF02913">
    <property type="entry name" value="FAD-oxidase_C"/>
    <property type="match status" value="1"/>
</dbReference>
<dbReference type="InterPro" id="IPR017896">
    <property type="entry name" value="4Fe4S_Fe-S-bd"/>
</dbReference>
<dbReference type="InterPro" id="IPR004113">
    <property type="entry name" value="FAD-bd_oxidored_4_C"/>
</dbReference>
<dbReference type="Pfam" id="PF13183">
    <property type="entry name" value="Fer4_8"/>
    <property type="match status" value="1"/>
</dbReference>
<evidence type="ECO:0000313" key="6">
    <source>
        <dbReference type="EMBL" id="SKA11668.1"/>
    </source>
</evidence>
<evidence type="ECO:0000313" key="7">
    <source>
        <dbReference type="Proteomes" id="UP000190061"/>
    </source>
</evidence>
<dbReference type="InterPro" id="IPR016169">
    <property type="entry name" value="FAD-bd_PCMH_sub2"/>
</dbReference>
<dbReference type="SUPFAM" id="SSF55103">
    <property type="entry name" value="FAD-linked oxidases, C-terminal domain"/>
    <property type="match status" value="1"/>
</dbReference>
<dbReference type="Gene3D" id="3.30.465.10">
    <property type="match status" value="1"/>
</dbReference>
<organism evidence="6 7">
    <name type="scientific">Lysobacter spongiicola DSM 21749</name>
    <dbReference type="NCBI Taxonomy" id="1122188"/>
    <lineage>
        <taxon>Bacteria</taxon>
        <taxon>Pseudomonadati</taxon>
        <taxon>Pseudomonadota</taxon>
        <taxon>Gammaproteobacteria</taxon>
        <taxon>Lysobacterales</taxon>
        <taxon>Lysobacteraceae</taxon>
        <taxon>Novilysobacter</taxon>
    </lineage>
</organism>
<name>A0A1T4R7K4_9GAMM</name>